<reference evidence="1 2" key="1">
    <citation type="submission" date="2022-01" db="EMBL/GenBank/DDBJ databases">
        <title>A high-quality chromosome-level genome assembly of rohu carp, Labeo rohita.</title>
        <authorList>
            <person name="Arick M.A. II"/>
            <person name="Hsu C.-Y."/>
            <person name="Magbanua Z."/>
            <person name="Pechanova O."/>
            <person name="Grover C."/>
            <person name="Miller E."/>
            <person name="Thrash A."/>
            <person name="Ezzel L."/>
            <person name="Alam S."/>
            <person name="Benzie J."/>
            <person name="Hamilton M."/>
            <person name="Karsi A."/>
            <person name="Lawrence M.L."/>
            <person name="Peterson D.G."/>
        </authorList>
    </citation>
    <scope>NUCLEOTIDE SEQUENCE [LARGE SCALE GENOMIC DNA]</scope>
    <source>
        <strain evidence="2">BAU-BD-2019</strain>
        <tissue evidence="1">Blood</tissue>
    </source>
</reference>
<comment type="caution">
    <text evidence="1">The sequence shown here is derived from an EMBL/GenBank/DDBJ whole genome shotgun (WGS) entry which is preliminary data.</text>
</comment>
<dbReference type="InterPro" id="IPR036872">
    <property type="entry name" value="CH_dom_sf"/>
</dbReference>
<gene>
    <name evidence="1" type="ORF">H4Q32_008679</name>
</gene>
<dbReference type="Proteomes" id="UP000830375">
    <property type="component" value="Unassembled WGS sequence"/>
</dbReference>
<evidence type="ECO:0000313" key="2">
    <source>
        <dbReference type="Proteomes" id="UP000830375"/>
    </source>
</evidence>
<dbReference type="PANTHER" id="PTHR18947:SF30">
    <property type="entry name" value="GIRDIN"/>
    <property type="match status" value="1"/>
</dbReference>
<dbReference type="SUPFAM" id="SSF116907">
    <property type="entry name" value="Hook domain"/>
    <property type="match status" value="1"/>
</dbReference>
<dbReference type="EMBL" id="JACTAM010000013">
    <property type="protein sequence ID" value="KAI2657370.1"/>
    <property type="molecule type" value="Genomic_DNA"/>
</dbReference>
<accession>A0ABQ8M391</accession>
<proteinExistence type="predicted"/>
<dbReference type="PANTHER" id="PTHR18947">
    <property type="entry name" value="HOOK PROTEINS"/>
    <property type="match status" value="1"/>
</dbReference>
<dbReference type="Gene3D" id="1.10.418.10">
    <property type="entry name" value="Calponin-like domain"/>
    <property type="match status" value="1"/>
</dbReference>
<keyword evidence="2" id="KW-1185">Reference proteome</keyword>
<sequence>MDKMEHEVFTPLLEDFLQSPLVCWVKTVSPLGSDGSHLSEFMTLVDGVYLNDIMIEINPKSSVQRPHRKVNNDPTLRIQNLSILVQQIKSCYQVSGSPKTPAPTLIYSYTLICAYISAVVGGL</sequence>
<organism evidence="1 2">
    <name type="scientific">Labeo rohita</name>
    <name type="common">Indian major carp</name>
    <name type="synonym">Cyprinus rohita</name>
    <dbReference type="NCBI Taxonomy" id="84645"/>
    <lineage>
        <taxon>Eukaryota</taxon>
        <taxon>Metazoa</taxon>
        <taxon>Chordata</taxon>
        <taxon>Craniata</taxon>
        <taxon>Vertebrata</taxon>
        <taxon>Euteleostomi</taxon>
        <taxon>Actinopterygii</taxon>
        <taxon>Neopterygii</taxon>
        <taxon>Teleostei</taxon>
        <taxon>Ostariophysi</taxon>
        <taxon>Cypriniformes</taxon>
        <taxon>Cyprinidae</taxon>
        <taxon>Labeoninae</taxon>
        <taxon>Labeonini</taxon>
        <taxon>Labeo</taxon>
    </lineage>
</organism>
<protein>
    <submittedName>
        <fullName evidence="1">Girdin</fullName>
    </submittedName>
</protein>
<name>A0ABQ8M391_LABRO</name>
<evidence type="ECO:0000313" key="1">
    <source>
        <dbReference type="EMBL" id="KAI2657370.1"/>
    </source>
</evidence>